<keyword evidence="9" id="KW-1185">Reference proteome</keyword>
<reference evidence="8 9" key="1">
    <citation type="submission" date="2024-07" db="EMBL/GenBank/DDBJ databases">
        <title>Section-level genome sequencing and comparative genomics of Aspergillus sections Usti and Cavernicolus.</title>
        <authorList>
            <consortium name="Lawrence Berkeley National Laboratory"/>
            <person name="Nybo J.L."/>
            <person name="Vesth T.C."/>
            <person name="Theobald S."/>
            <person name="Frisvad J.C."/>
            <person name="Larsen T.O."/>
            <person name="Kjaerboelling I."/>
            <person name="Rothschild-Mancinelli K."/>
            <person name="Lyhne E.K."/>
            <person name="Kogle M.E."/>
            <person name="Barry K."/>
            <person name="Clum A."/>
            <person name="Na H."/>
            <person name="Ledsgaard L."/>
            <person name="Lin J."/>
            <person name="Lipzen A."/>
            <person name="Kuo A."/>
            <person name="Riley R."/>
            <person name="Mondo S."/>
            <person name="LaButti K."/>
            <person name="Haridas S."/>
            <person name="Pangalinan J."/>
            <person name="Salamov A.A."/>
            <person name="Simmons B.A."/>
            <person name="Magnuson J.K."/>
            <person name="Chen J."/>
            <person name="Drula E."/>
            <person name="Henrissat B."/>
            <person name="Wiebenga A."/>
            <person name="Lubbers R.J."/>
            <person name="Gomes A.C."/>
            <person name="Makela M.R."/>
            <person name="Stajich J."/>
            <person name="Grigoriev I.V."/>
            <person name="Mortensen U.H."/>
            <person name="De vries R.P."/>
            <person name="Baker S.E."/>
            <person name="Andersen M.R."/>
        </authorList>
    </citation>
    <scope>NUCLEOTIDE SEQUENCE [LARGE SCALE GENOMIC DNA]</scope>
    <source>
        <strain evidence="8 9">CBS 600.67</strain>
    </source>
</reference>
<name>A0ABR4IDG5_9EURO</name>
<comment type="subcellular location">
    <subcellularLocation>
        <location evidence="1">Membrane</location>
        <topology evidence="1">Multi-pass membrane protein</topology>
    </subcellularLocation>
</comment>
<feature type="transmembrane region" description="Helical" evidence="7">
    <location>
        <begin position="226"/>
        <end position="246"/>
    </location>
</feature>
<feature type="transmembrane region" description="Helical" evidence="7">
    <location>
        <begin position="334"/>
        <end position="355"/>
    </location>
</feature>
<feature type="transmembrane region" description="Helical" evidence="7">
    <location>
        <begin position="389"/>
        <end position="410"/>
    </location>
</feature>
<keyword evidence="5 7" id="KW-0472">Membrane</keyword>
<feature type="transmembrane region" description="Helical" evidence="7">
    <location>
        <begin position="422"/>
        <end position="443"/>
    </location>
</feature>
<feature type="transmembrane region" description="Helical" evidence="7">
    <location>
        <begin position="136"/>
        <end position="154"/>
    </location>
</feature>
<evidence type="ECO:0000256" key="6">
    <source>
        <dbReference type="SAM" id="MobiDB-lite"/>
    </source>
</evidence>
<protein>
    <submittedName>
        <fullName evidence="8">Major facilitator superfamily domain-containing protein</fullName>
    </submittedName>
</protein>
<feature type="region of interest" description="Disordered" evidence="6">
    <location>
        <begin position="1"/>
        <end position="30"/>
    </location>
</feature>
<feature type="transmembrane region" description="Helical" evidence="7">
    <location>
        <begin position="364"/>
        <end position="383"/>
    </location>
</feature>
<dbReference type="PANTHER" id="PTHR43791">
    <property type="entry name" value="PERMEASE-RELATED"/>
    <property type="match status" value="1"/>
</dbReference>
<keyword evidence="2" id="KW-0813">Transport</keyword>
<sequence length="521" mass="58424">MSSLFRTKKDAASSSSGTIDGKADDSTARATDPEARQAFLATFSADEEKAVLRKVDRRFLVLIGLMFMVKNTCFSNVSVVKTMQVGEPSNILTELHMSADHYNWAATIQGIPYIIFELPSNLVLKYMTPHAWESRIFLTWGIATTCCGAVKTAGQLLACRFLVGMFEAGMFPGVITTLSYWYRTDEIGRPMLWYFWIANLSTIIGSLICYGASFMDGMRGLSGWRWAFILEGIATILFAGAIWYILPDFPKSPRSRSWLTPREQQFLEARLPPNAPATDDPSWDTKEAWVAFKSPTVWGFLLDQTFMNLASYSLTWYLPTVITNLGFAGLPNNLLLNIPPAAAGIFAMCICTLLTSRALVARPLLCITIVLGTMICFILFFTLNTRGGLYTACVLSQFFSNSYYVPYWSWRTATMSGATGAAFAIGLQSSIAQLGAVVGPQIFQSKWAYNRYRNSFMIGFCFVAAALVSNLWTWWLTRDIERRVVEVRRGALRARNEGKAYTGERDIDVLGDERIRDSKWW</sequence>
<dbReference type="EMBL" id="JBFXLS010000034">
    <property type="protein sequence ID" value="KAL2825795.1"/>
    <property type="molecule type" value="Genomic_DNA"/>
</dbReference>
<feature type="transmembrane region" description="Helical" evidence="7">
    <location>
        <begin position="455"/>
        <end position="476"/>
    </location>
</feature>
<feature type="transmembrane region" description="Helical" evidence="7">
    <location>
        <begin position="193"/>
        <end position="214"/>
    </location>
</feature>
<accession>A0ABR4IDG5</accession>
<evidence type="ECO:0000256" key="4">
    <source>
        <dbReference type="ARBA" id="ARBA00022989"/>
    </source>
</evidence>
<evidence type="ECO:0000313" key="8">
    <source>
        <dbReference type="EMBL" id="KAL2825795.1"/>
    </source>
</evidence>
<evidence type="ECO:0000313" key="9">
    <source>
        <dbReference type="Proteomes" id="UP001610335"/>
    </source>
</evidence>
<evidence type="ECO:0000256" key="5">
    <source>
        <dbReference type="ARBA" id="ARBA00023136"/>
    </source>
</evidence>
<dbReference type="SUPFAM" id="SSF103473">
    <property type="entry name" value="MFS general substrate transporter"/>
    <property type="match status" value="1"/>
</dbReference>
<keyword evidence="3 7" id="KW-0812">Transmembrane</keyword>
<feature type="transmembrane region" description="Helical" evidence="7">
    <location>
        <begin position="59"/>
        <end position="80"/>
    </location>
</feature>
<feature type="compositionally biased region" description="Basic and acidic residues" evidence="6">
    <location>
        <begin position="21"/>
        <end position="30"/>
    </location>
</feature>
<dbReference type="InterPro" id="IPR036259">
    <property type="entry name" value="MFS_trans_sf"/>
</dbReference>
<dbReference type="Pfam" id="PF07690">
    <property type="entry name" value="MFS_1"/>
    <property type="match status" value="1"/>
</dbReference>
<dbReference type="Proteomes" id="UP001610335">
    <property type="component" value="Unassembled WGS sequence"/>
</dbReference>
<gene>
    <name evidence="8" type="ORF">BDW59DRAFT_172162</name>
</gene>
<proteinExistence type="predicted"/>
<evidence type="ECO:0000256" key="2">
    <source>
        <dbReference type="ARBA" id="ARBA00022448"/>
    </source>
</evidence>
<evidence type="ECO:0000256" key="7">
    <source>
        <dbReference type="SAM" id="Phobius"/>
    </source>
</evidence>
<feature type="transmembrane region" description="Helical" evidence="7">
    <location>
        <begin position="161"/>
        <end position="181"/>
    </location>
</feature>
<organism evidence="8 9">
    <name type="scientific">Aspergillus cavernicola</name>
    <dbReference type="NCBI Taxonomy" id="176166"/>
    <lineage>
        <taxon>Eukaryota</taxon>
        <taxon>Fungi</taxon>
        <taxon>Dikarya</taxon>
        <taxon>Ascomycota</taxon>
        <taxon>Pezizomycotina</taxon>
        <taxon>Eurotiomycetes</taxon>
        <taxon>Eurotiomycetidae</taxon>
        <taxon>Eurotiales</taxon>
        <taxon>Aspergillaceae</taxon>
        <taxon>Aspergillus</taxon>
        <taxon>Aspergillus subgen. Nidulantes</taxon>
    </lineage>
</organism>
<dbReference type="PANTHER" id="PTHR43791:SF91">
    <property type="entry name" value="MAJOR FACILITATOR SUPERFAMILY (MFS) PROFILE DOMAIN-CONTAINING PROTEIN-RELATED"/>
    <property type="match status" value="1"/>
</dbReference>
<dbReference type="Gene3D" id="1.20.1250.20">
    <property type="entry name" value="MFS general substrate transporter like domains"/>
    <property type="match status" value="2"/>
</dbReference>
<evidence type="ECO:0000256" key="3">
    <source>
        <dbReference type="ARBA" id="ARBA00022692"/>
    </source>
</evidence>
<keyword evidence="4 7" id="KW-1133">Transmembrane helix</keyword>
<comment type="caution">
    <text evidence="8">The sequence shown here is derived from an EMBL/GenBank/DDBJ whole genome shotgun (WGS) entry which is preliminary data.</text>
</comment>
<evidence type="ECO:0000256" key="1">
    <source>
        <dbReference type="ARBA" id="ARBA00004141"/>
    </source>
</evidence>
<dbReference type="InterPro" id="IPR011701">
    <property type="entry name" value="MFS"/>
</dbReference>